<evidence type="ECO:0000256" key="6">
    <source>
        <dbReference type="ARBA" id="ARBA00023136"/>
    </source>
</evidence>
<evidence type="ECO:0000256" key="5">
    <source>
        <dbReference type="ARBA" id="ARBA00022989"/>
    </source>
</evidence>
<dbReference type="GO" id="GO:0005886">
    <property type="term" value="C:plasma membrane"/>
    <property type="evidence" value="ECO:0007669"/>
    <property type="project" value="TreeGrafter"/>
</dbReference>
<evidence type="ECO:0000256" key="3">
    <source>
        <dbReference type="ARBA" id="ARBA00022448"/>
    </source>
</evidence>
<comment type="subcellular location">
    <subcellularLocation>
        <location evidence="1">Endomembrane system</location>
        <topology evidence="1">Multi-pass membrane protein</topology>
    </subcellularLocation>
</comment>
<keyword evidence="3" id="KW-0813">Transport</keyword>
<feature type="transmembrane region" description="Helical" evidence="8">
    <location>
        <begin position="289"/>
        <end position="308"/>
    </location>
</feature>
<dbReference type="PANTHER" id="PTHR43337">
    <property type="entry name" value="XANTHINE/URACIL PERMEASE C887.17-RELATED"/>
    <property type="match status" value="1"/>
</dbReference>
<evidence type="ECO:0000256" key="1">
    <source>
        <dbReference type="ARBA" id="ARBA00004127"/>
    </source>
</evidence>
<feature type="region of interest" description="Disordered" evidence="7">
    <location>
        <begin position="1"/>
        <end position="47"/>
    </location>
</feature>
<dbReference type="GO" id="GO:0005345">
    <property type="term" value="F:purine nucleobase transmembrane transporter activity"/>
    <property type="evidence" value="ECO:0007669"/>
    <property type="project" value="TreeGrafter"/>
</dbReference>
<keyword evidence="6 8" id="KW-0472">Membrane</keyword>
<feature type="transmembrane region" description="Helical" evidence="8">
    <location>
        <begin position="491"/>
        <end position="520"/>
    </location>
</feature>
<feature type="transmembrane region" description="Helical" evidence="8">
    <location>
        <begin position="193"/>
        <end position="212"/>
    </location>
</feature>
<evidence type="ECO:0000256" key="2">
    <source>
        <dbReference type="ARBA" id="ARBA00005697"/>
    </source>
</evidence>
<sequence length="557" mass="57852">MSLVSNGAGSGGLGSFTQSSLGENPRRGAPGGGDLRTGSEPHTSWSRKDYEQLRTLLPSQRACHSARVSEITAPTSHPTGVVGRLDRYFHITERRSTMSREIRGGLATFFTMAYIVVLNPLILGGVKDADGQYLGDGSAPNYALIAAATALTAGVLTILMGFVAKVPFALAAGLGLNAFVAFGIASHMSWEDAMGLIVLEGIVITILVLTGFRTAVFHAIPAQLKTAISVGIGLFIALIGFVDSGFVRKAAGTPLELGIGGSLTSWPIFVFVAGLLITVLLVARKVKGAILLGIVGTTILAIIVEAVAKVGPSLGGKNPLGWSLVVPTLPEKVFGIPDLSLIGQFSLFGSFGRISVVLAVLFVFTLLITDFFDTMGTIVGVGGQAGLVAPDGTLPRTREILLVDSIAAAAGGAASTSSNTTYIESAAGVGEGARTGLASVVTGILFLLAVFLSPLVNVVPYEAAAPALVVVGFLMMTAIREIDFTDYEIAIPAFLTVVLMPFTYSISNGIGAGFITYVLIKAVKGKTREVHPLLWVVTALFVIYFAIGPAKILLGLS</sequence>
<proteinExistence type="inferred from homology"/>
<dbReference type="EMBL" id="QOIL01000028">
    <property type="protein sequence ID" value="RCG22478.1"/>
    <property type="molecule type" value="Genomic_DNA"/>
</dbReference>
<keyword evidence="5 8" id="KW-1133">Transmembrane helix</keyword>
<feature type="transmembrane region" description="Helical" evidence="8">
    <location>
        <begin position="224"/>
        <end position="242"/>
    </location>
</feature>
<feature type="transmembrane region" description="Helical" evidence="8">
    <location>
        <begin position="532"/>
        <end position="554"/>
    </location>
</feature>
<keyword evidence="4 8" id="KW-0812">Transmembrane</keyword>
<evidence type="ECO:0000256" key="4">
    <source>
        <dbReference type="ARBA" id="ARBA00022692"/>
    </source>
</evidence>
<dbReference type="Proteomes" id="UP000253094">
    <property type="component" value="Unassembled WGS sequence"/>
</dbReference>
<feature type="transmembrane region" description="Helical" evidence="8">
    <location>
        <begin position="168"/>
        <end position="187"/>
    </location>
</feature>
<evidence type="ECO:0000256" key="8">
    <source>
        <dbReference type="SAM" id="Phobius"/>
    </source>
</evidence>
<dbReference type="InterPro" id="IPR045018">
    <property type="entry name" value="Azg-like"/>
</dbReference>
<dbReference type="Pfam" id="PF00860">
    <property type="entry name" value="Xan_ur_permease"/>
    <property type="match status" value="1"/>
</dbReference>
<dbReference type="InterPro" id="IPR006043">
    <property type="entry name" value="NCS2"/>
</dbReference>
<gene>
    <name evidence="9" type="ORF">DQ384_35430</name>
</gene>
<protein>
    <submittedName>
        <fullName evidence="9">NCS2 family permease</fullName>
    </submittedName>
</protein>
<dbReference type="PANTHER" id="PTHR43337:SF1">
    <property type="entry name" value="XANTHINE_URACIL PERMEASE C887.17-RELATED"/>
    <property type="match status" value="1"/>
</dbReference>
<keyword evidence="10" id="KW-1185">Reference proteome</keyword>
<evidence type="ECO:0000313" key="9">
    <source>
        <dbReference type="EMBL" id="RCG22478.1"/>
    </source>
</evidence>
<organism evidence="9 10">
    <name type="scientific">Sphaerisporangium album</name>
    <dbReference type="NCBI Taxonomy" id="509200"/>
    <lineage>
        <taxon>Bacteria</taxon>
        <taxon>Bacillati</taxon>
        <taxon>Actinomycetota</taxon>
        <taxon>Actinomycetes</taxon>
        <taxon>Streptosporangiales</taxon>
        <taxon>Streptosporangiaceae</taxon>
        <taxon>Sphaerisporangium</taxon>
    </lineage>
</organism>
<feature type="transmembrane region" description="Helical" evidence="8">
    <location>
        <begin position="347"/>
        <end position="368"/>
    </location>
</feature>
<name>A0A367EWG7_9ACTN</name>
<feature type="transmembrane region" description="Helical" evidence="8">
    <location>
        <begin position="142"/>
        <end position="163"/>
    </location>
</feature>
<accession>A0A367EWG7</accession>
<dbReference type="AlphaFoldDB" id="A0A367EWG7"/>
<feature type="transmembrane region" description="Helical" evidence="8">
    <location>
        <begin position="262"/>
        <end position="282"/>
    </location>
</feature>
<dbReference type="GO" id="GO:0012505">
    <property type="term" value="C:endomembrane system"/>
    <property type="evidence" value="ECO:0007669"/>
    <property type="project" value="UniProtKB-SubCell"/>
</dbReference>
<evidence type="ECO:0000313" key="10">
    <source>
        <dbReference type="Proteomes" id="UP000253094"/>
    </source>
</evidence>
<comment type="caution">
    <text evidence="9">The sequence shown here is derived from an EMBL/GenBank/DDBJ whole genome shotgun (WGS) entry which is preliminary data.</text>
</comment>
<feature type="transmembrane region" description="Helical" evidence="8">
    <location>
        <begin position="437"/>
        <end position="457"/>
    </location>
</feature>
<dbReference type="OrthoDB" id="9808458at2"/>
<reference evidence="9 10" key="1">
    <citation type="submission" date="2018-06" db="EMBL/GenBank/DDBJ databases">
        <title>Sphaerisporangium craniellae sp. nov., isolated from a marine sponge in the South China Sea.</title>
        <authorList>
            <person name="Li L."/>
        </authorList>
    </citation>
    <scope>NUCLEOTIDE SEQUENCE [LARGE SCALE GENOMIC DNA]</scope>
    <source>
        <strain evidence="9 10">CCTCC AA 208026</strain>
    </source>
</reference>
<feature type="transmembrane region" description="Helical" evidence="8">
    <location>
        <begin position="104"/>
        <end position="122"/>
    </location>
</feature>
<comment type="similarity">
    <text evidence="2">Belongs to the nucleobase:cation symporter-2 (NCS2) (TC 2.A.40) family. Azg-like subfamily.</text>
</comment>
<evidence type="ECO:0000256" key="7">
    <source>
        <dbReference type="SAM" id="MobiDB-lite"/>
    </source>
</evidence>